<keyword evidence="5 9" id="KW-0520">NAD</keyword>
<evidence type="ECO:0000259" key="13">
    <source>
        <dbReference type="Pfam" id="PF07992"/>
    </source>
</evidence>
<dbReference type="PIRSF" id="PIRSF000350">
    <property type="entry name" value="Mercury_reductase_MerA"/>
    <property type="match status" value="1"/>
</dbReference>
<dbReference type="PANTHER" id="PTHR22912:SF151">
    <property type="entry name" value="DIHYDROLIPOYL DEHYDROGENASE, MITOCHONDRIAL"/>
    <property type="match status" value="1"/>
</dbReference>
<evidence type="ECO:0000256" key="5">
    <source>
        <dbReference type="ARBA" id="ARBA00023027"/>
    </source>
</evidence>
<dbReference type="Proteomes" id="UP000198771">
    <property type="component" value="Unassembled WGS sequence"/>
</dbReference>
<proteinExistence type="inferred from homology"/>
<dbReference type="InterPro" id="IPR023753">
    <property type="entry name" value="FAD/NAD-binding_dom"/>
</dbReference>
<accession>A0A1G6EFW7</accession>
<feature type="binding site" evidence="9">
    <location>
        <position position="267"/>
    </location>
    <ligand>
        <name>NAD(+)</name>
        <dbReference type="ChEBI" id="CHEBI:57540"/>
    </ligand>
</feature>
<feature type="binding site" evidence="9">
    <location>
        <position position="51"/>
    </location>
    <ligand>
        <name>FAD</name>
        <dbReference type="ChEBI" id="CHEBI:57692"/>
    </ligand>
</feature>
<comment type="cofactor">
    <cofactor evidence="9">
        <name>FAD</name>
        <dbReference type="ChEBI" id="CHEBI:57692"/>
    </cofactor>
    <text evidence="9">Binds 1 FAD per subunit.</text>
</comment>
<evidence type="ECO:0000259" key="12">
    <source>
        <dbReference type="Pfam" id="PF02852"/>
    </source>
</evidence>
<dbReference type="Gene3D" id="3.30.390.30">
    <property type="match status" value="1"/>
</dbReference>
<evidence type="ECO:0000313" key="15">
    <source>
        <dbReference type="Proteomes" id="UP000198771"/>
    </source>
</evidence>
<dbReference type="SUPFAM" id="SSF51905">
    <property type="entry name" value="FAD/NAD(P)-binding domain"/>
    <property type="match status" value="1"/>
</dbReference>
<feature type="binding site" evidence="9">
    <location>
        <begin position="180"/>
        <end position="187"/>
    </location>
    <ligand>
        <name>NAD(+)</name>
        <dbReference type="ChEBI" id="CHEBI:57540"/>
    </ligand>
</feature>
<evidence type="ECO:0000256" key="8">
    <source>
        <dbReference type="PIRSR" id="PIRSR000350-2"/>
    </source>
</evidence>
<evidence type="ECO:0000313" key="14">
    <source>
        <dbReference type="EMBL" id="SDB56359.1"/>
    </source>
</evidence>
<dbReference type="GO" id="GO:0004148">
    <property type="term" value="F:dihydrolipoyl dehydrogenase (NADH) activity"/>
    <property type="evidence" value="ECO:0007669"/>
    <property type="project" value="TreeGrafter"/>
</dbReference>
<evidence type="ECO:0000256" key="3">
    <source>
        <dbReference type="ARBA" id="ARBA00022827"/>
    </source>
</evidence>
<keyword evidence="7 11" id="KW-0676">Redox-active center</keyword>
<evidence type="ECO:0000256" key="11">
    <source>
        <dbReference type="RuleBase" id="RU003691"/>
    </source>
</evidence>
<gene>
    <name evidence="14" type="ORF">SAMN05660653_02815</name>
</gene>
<dbReference type="Gene3D" id="3.50.50.60">
    <property type="entry name" value="FAD/NAD(P)-binding domain"/>
    <property type="match status" value="2"/>
</dbReference>
<dbReference type="InterPro" id="IPR012999">
    <property type="entry name" value="Pyr_OxRdtase_I_AS"/>
</dbReference>
<evidence type="ECO:0000256" key="1">
    <source>
        <dbReference type="ARBA" id="ARBA00007532"/>
    </source>
</evidence>
<feature type="binding site" evidence="9">
    <location>
        <position position="203"/>
    </location>
    <ligand>
        <name>NAD(+)</name>
        <dbReference type="ChEBI" id="CHEBI:57540"/>
    </ligand>
</feature>
<feature type="domain" description="FAD/NAD(P)-binding" evidence="13">
    <location>
        <begin position="6"/>
        <end position="323"/>
    </location>
</feature>
<evidence type="ECO:0000256" key="10">
    <source>
        <dbReference type="PIRSR" id="PIRSR000350-4"/>
    </source>
</evidence>
<dbReference type="SUPFAM" id="SSF55424">
    <property type="entry name" value="FAD/NAD-linked reductases, dimerisation (C-terminal) domain"/>
    <property type="match status" value="1"/>
</dbReference>
<dbReference type="PRINTS" id="PR00368">
    <property type="entry name" value="FADPNR"/>
</dbReference>
<keyword evidence="15" id="KW-1185">Reference proteome</keyword>
<keyword evidence="3 9" id="KW-0274">FAD</keyword>
<dbReference type="Pfam" id="PF07992">
    <property type="entry name" value="Pyr_redox_2"/>
    <property type="match status" value="1"/>
</dbReference>
<feature type="disulfide bond" description="Redox-active" evidence="10">
    <location>
        <begin position="42"/>
        <end position="47"/>
    </location>
</feature>
<name>A0A1G6EFW7_9BACT</name>
<evidence type="ECO:0000256" key="9">
    <source>
        <dbReference type="PIRSR" id="PIRSR000350-3"/>
    </source>
</evidence>
<dbReference type="InterPro" id="IPR004099">
    <property type="entry name" value="Pyr_nucl-diS_OxRdtase_dimer"/>
</dbReference>
<reference evidence="14 15" key="1">
    <citation type="submission" date="2016-10" db="EMBL/GenBank/DDBJ databases">
        <authorList>
            <person name="de Groot N.N."/>
        </authorList>
    </citation>
    <scope>NUCLEOTIDE SEQUENCE [LARGE SCALE GENOMIC DNA]</scope>
    <source>
        <strain evidence="14 15">ASO4-2</strain>
    </source>
</reference>
<dbReference type="PANTHER" id="PTHR22912">
    <property type="entry name" value="DISULFIDE OXIDOREDUCTASE"/>
    <property type="match status" value="1"/>
</dbReference>
<dbReference type="PROSITE" id="PS00076">
    <property type="entry name" value="PYRIDINE_REDOX_1"/>
    <property type="match status" value="1"/>
</dbReference>
<evidence type="ECO:0000256" key="6">
    <source>
        <dbReference type="ARBA" id="ARBA00023157"/>
    </source>
</evidence>
<evidence type="ECO:0000256" key="4">
    <source>
        <dbReference type="ARBA" id="ARBA00023002"/>
    </source>
</evidence>
<evidence type="ECO:0000256" key="7">
    <source>
        <dbReference type="ARBA" id="ARBA00023284"/>
    </source>
</evidence>
<dbReference type="GO" id="GO:0006103">
    <property type="term" value="P:2-oxoglutarate metabolic process"/>
    <property type="evidence" value="ECO:0007669"/>
    <property type="project" value="TreeGrafter"/>
</dbReference>
<dbReference type="STRING" id="617002.SAMN05660653_02815"/>
<comment type="similarity">
    <text evidence="1 11">Belongs to the class-I pyridine nucleotide-disulfide oxidoreductase family.</text>
</comment>
<sequence>MAGSCDILVVGAGPGGYAAALEAAALGQDVVLVEKNLLGGTCLNWGCIPTKLFLGATQAIAEIRAQSRMRLGTGEFTVDMAALQKRKTSLLNATRQAMTKSLEAAGVRLIIGRAELHDPDHVLIRTADHTETRIRFHRLILALGSVPSWPALLKPDGKNVLTSYHVLDLQIIPESLAVIGAGAIGLEMAQFFQRMGSKITLVEAADRIAPSEDPEICTQLASILKRQGMDVRAGTAVTGLERGEDHVRIQLSGDQSLDARMALVAVGRKPNGRFPGLEKAGPANADEMTTMRTDIDLKLAERIYAVGDCNGRVLLAHAAEDQGRFAARHAAGKVDGPYAPGAIPFCMYGDPEVFRVGPTPAEAMRNGLQCSVSRAMLAANPVAQAAAAPHGLVKILWSGRKVIGISAVGHGVLHLVASATIMVDQGWTRSQVEQLIFAHPTLDETLKQALLAPQEDVQG</sequence>
<organism evidence="14 15">
    <name type="scientific">Desulfonatronum thiosulfatophilum</name>
    <dbReference type="NCBI Taxonomy" id="617002"/>
    <lineage>
        <taxon>Bacteria</taxon>
        <taxon>Pseudomonadati</taxon>
        <taxon>Thermodesulfobacteriota</taxon>
        <taxon>Desulfovibrionia</taxon>
        <taxon>Desulfovibrionales</taxon>
        <taxon>Desulfonatronaceae</taxon>
        <taxon>Desulfonatronum</taxon>
    </lineage>
</organism>
<keyword evidence="2 11" id="KW-0285">Flavoprotein</keyword>
<dbReference type="InterPro" id="IPR001100">
    <property type="entry name" value="Pyr_nuc-diS_OxRdtase"/>
</dbReference>
<dbReference type="PRINTS" id="PR00411">
    <property type="entry name" value="PNDRDTASEI"/>
</dbReference>
<keyword evidence="4 11" id="KW-0560">Oxidoreductase</keyword>
<protein>
    <submittedName>
        <fullName evidence="14">Dihydrolipoamide dehydrogenase</fullName>
    </submittedName>
</protein>
<feature type="domain" description="Pyridine nucleotide-disulphide oxidoreductase dimerisation" evidence="12">
    <location>
        <begin position="343"/>
        <end position="449"/>
    </location>
</feature>
<dbReference type="EMBL" id="FMXO01000018">
    <property type="protein sequence ID" value="SDB56359.1"/>
    <property type="molecule type" value="Genomic_DNA"/>
</dbReference>
<dbReference type="Pfam" id="PF02852">
    <property type="entry name" value="Pyr_redox_dim"/>
    <property type="match status" value="1"/>
</dbReference>
<dbReference type="OrthoDB" id="9786429at2"/>
<keyword evidence="6" id="KW-1015">Disulfide bond</keyword>
<dbReference type="InterPro" id="IPR016156">
    <property type="entry name" value="FAD/NAD-linked_Rdtase_dimer_sf"/>
</dbReference>
<feature type="active site" description="Proton acceptor" evidence="8">
    <location>
        <position position="439"/>
    </location>
</feature>
<dbReference type="AlphaFoldDB" id="A0A1G6EFW7"/>
<dbReference type="InterPro" id="IPR050151">
    <property type="entry name" value="Class-I_Pyr_Nuc-Dis_Oxidored"/>
</dbReference>
<feature type="binding site" evidence="9">
    <location>
        <position position="308"/>
    </location>
    <ligand>
        <name>FAD</name>
        <dbReference type="ChEBI" id="CHEBI:57692"/>
    </ligand>
</feature>
<dbReference type="GO" id="GO:0050660">
    <property type="term" value="F:flavin adenine dinucleotide binding"/>
    <property type="evidence" value="ECO:0007669"/>
    <property type="project" value="TreeGrafter"/>
</dbReference>
<dbReference type="InterPro" id="IPR036188">
    <property type="entry name" value="FAD/NAD-bd_sf"/>
</dbReference>
<dbReference type="RefSeq" id="WP_092123170.1">
    <property type="nucleotide sequence ID" value="NZ_FMXO01000018.1"/>
</dbReference>
<evidence type="ECO:0000256" key="2">
    <source>
        <dbReference type="ARBA" id="ARBA00022630"/>
    </source>
</evidence>
<keyword evidence="9" id="KW-0547">Nucleotide-binding</keyword>